<feature type="compositionally biased region" description="Basic and acidic residues" evidence="1">
    <location>
        <begin position="60"/>
        <end position="69"/>
    </location>
</feature>
<evidence type="ECO:0000313" key="3">
    <source>
        <dbReference type="Proteomes" id="UP000027138"/>
    </source>
</evidence>
<name>A0A067JXB1_JATCU</name>
<feature type="region of interest" description="Disordered" evidence="1">
    <location>
        <begin position="60"/>
        <end position="79"/>
    </location>
</feature>
<dbReference type="EMBL" id="KK914834">
    <property type="protein sequence ID" value="KDP27443.1"/>
    <property type="molecule type" value="Genomic_DNA"/>
</dbReference>
<protein>
    <submittedName>
        <fullName evidence="2">Uncharacterized protein</fullName>
    </submittedName>
</protein>
<gene>
    <name evidence="2" type="ORF">JCGZ_19804</name>
</gene>
<feature type="compositionally biased region" description="Low complexity" evidence="1">
    <location>
        <begin position="1"/>
        <end position="11"/>
    </location>
</feature>
<accession>A0A067JXB1</accession>
<reference evidence="2 3" key="1">
    <citation type="journal article" date="2014" name="PLoS ONE">
        <title>Global Analysis of Gene Expression Profiles in Physic Nut (Jatropha curcas L.) Seedlings Exposed to Salt Stress.</title>
        <authorList>
            <person name="Zhang L."/>
            <person name="Zhang C."/>
            <person name="Wu P."/>
            <person name="Chen Y."/>
            <person name="Li M."/>
            <person name="Jiang H."/>
            <person name="Wu G."/>
        </authorList>
    </citation>
    <scope>NUCLEOTIDE SEQUENCE [LARGE SCALE GENOMIC DNA]</scope>
    <source>
        <strain evidence="3">cv. GZQX0401</strain>
        <tissue evidence="2">Young leaves</tissue>
    </source>
</reference>
<feature type="region of interest" description="Disordered" evidence="1">
    <location>
        <begin position="1"/>
        <end position="39"/>
    </location>
</feature>
<sequence>MPTCASTSARSPSPPPLLFPTTEDKRRASSPSPPRCSESRLTFPSLFSLWRTQEVQESRDILRSEDRVEPPPARFSGGVNSALSRKKIRSLFFTLSFPFRLAQRTKKLRSQRVVGKVAFKTLVPETLVTRLEVGKNLIFDY</sequence>
<evidence type="ECO:0000256" key="1">
    <source>
        <dbReference type="SAM" id="MobiDB-lite"/>
    </source>
</evidence>
<proteinExistence type="predicted"/>
<dbReference type="Proteomes" id="UP000027138">
    <property type="component" value="Unassembled WGS sequence"/>
</dbReference>
<dbReference type="AlphaFoldDB" id="A0A067JXB1"/>
<organism evidence="2 3">
    <name type="scientific">Jatropha curcas</name>
    <name type="common">Barbados nut</name>
    <dbReference type="NCBI Taxonomy" id="180498"/>
    <lineage>
        <taxon>Eukaryota</taxon>
        <taxon>Viridiplantae</taxon>
        <taxon>Streptophyta</taxon>
        <taxon>Embryophyta</taxon>
        <taxon>Tracheophyta</taxon>
        <taxon>Spermatophyta</taxon>
        <taxon>Magnoliopsida</taxon>
        <taxon>eudicotyledons</taxon>
        <taxon>Gunneridae</taxon>
        <taxon>Pentapetalae</taxon>
        <taxon>rosids</taxon>
        <taxon>fabids</taxon>
        <taxon>Malpighiales</taxon>
        <taxon>Euphorbiaceae</taxon>
        <taxon>Crotonoideae</taxon>
        <taxon>Jatropheae</taxon>
        <taxon>Jatropha</taxon>
    </lineage>
</organism>
<evidence type="ECO:0000313" key="2">
    <source>
        <dbReference type="EMBL" id="KDP27443.1"/>
    </source>
</evidence>
<keyword evidence="3" id="KW-1185">Reference proteome</keyword>